<name>U2R463_9ACTN</name>
<accession>U2R463</accession>
<evidence type="ECO:0000259" key="2">
    <source>
        <dbReference type="Pfam" id="PF00248"/>
    </source>
</evidence>
<dbReference type="PANTHER" id="PTHR43364">
    <property type="entry name" value="NADH-SPECIFIC METHYLGLYOXAL REDUCTASE-RELATED"/>
    <property type="match status" value="1"/>
</dbReference>
<dbReference type="GO" id="GO:0005829">
    <property type="term" value="C:cytosol"/>
    <property type="evidence" value="ECO:0007669"/>
    <property type="project" value="TreeGrafter"/>
</dbReference>
<dbReference type="Proteomes" id="UP000017052">
    <property type="component" value="Unassembled WGS sequence"/>
</dbReference>
<comment type="caution">
    <text evidence="3">The sequence shown here is derived from an EMBL/GenBank/DDBJ whole genome shotgun (WGS) entry which is preliminary data.</text>
</comment>
<feature type="region of interest" description="Disordered" evidence="1">
    <location>
        <begin position="319"/>
        <end position="343"/>
    </location>
</feature>
<dbReference type="OrthoDB" id="3664926at2"/>
<dbReference type="EMBL" id="ACVN02000013">
    <property type="protein sequence ID" value="ERK63324.1"/>
    <property type="molecule type" value="Genomic_DNA"/>
</dbReference>
<dbReference type="InterPro" id="IPR050523">
    <property type="entry name" value="AKR_Detox_Biosynth"/>
</dbReference>
<dbReference type="Pfam" id="PF00248">
    <property type="entry name" value="Aldo_ket_red"/>
    <property type="match status" value="1"/>
</dbReference>
<keyword evidence="4" id="KW-1185">Reference proteome</keyword>
<dbReference type="InterPro" id="IPR018170">
    <property type="entry name" value="Aldo/ket_reductase_CS"/>
</dbReference>
<evidence type="ECO:0000313" key="3">
    <source>
        <dbReference type="EMBL" id="ERK63324.1"/>
    </source>
</evidence>
<evidence type="ECO:0000313" key="4">
    <source>
        <dbReference type="Proteomes" id="UP000017052"/>
    </source>
</evidence>
<dbReference type="InterPro" id="IPR036812">
    <property type="entry name" value="NAD(P)_OxRdtase_dom_sf"/>
</dbReference>
<gene>
    <name evidence="3" type="ORF">HMPREF0682_1990</name>
</gene>
<evidence type="ECO:0000256" key="1">
    <source>
        <dbReference type="SAM" id="MobiDB-lite"/>
    </source>
</evidence>
<feature type="domain" description="NADP-dependent oxidoreductase" evidence="2">
    <location>
        <begin position="29"/>
        <end position="323"/>
    </location>
</feature>
<sequence length="343" mass="36588">MAGALARGAEDVGVRTHRVGASGLEVSGLGLGTMTWGGDTDLHGAERLVARFVEAGGTLIDTAPAYGGGAAEKMIGRITRTHVRRDELVIATKAGFGLRNGRRTVDTSRKAMLDDLTGSLRRLHTDHVDLWQVHAWGRAPYEETLAALDTAVSSGMARYVGVCNYIGWQIGTAAAWQRAVPGRSGLVSGQVEYSLLARRAEVEVVPALAAHSMGLFAWSPIGRGVLTGKYRRGVPRDSRGAREHFSWFVEPYLESRSRAVVDAVTRAADGLGLAPAQVAMLWVRDAPGVTAPLLGARTVQQLEPYLDLDDTTLPEPIVSALDDVTGGPNQARSDRRTTAGTTD</sequence>
<dbReference type="InterPro" id="IPR023210">
    <property type="entry name" value="NADP_OxRdtase_dom"/>
</dbReference>
<dbReference type="PANTHER" id="PTHR43364:SF18">
    <property type="entry name" value="OXIDOREDUCTASE"/>
    <property type="match status" value="1"/>
</dbReference>
<dbReference type="AlphaFoldDB" id="U2R463"/>
<proteinExistence type="predicted"/>
<dbReference type="Gene3D" id="3.20.20.100">
    <property type="entry name" value="NADP-dependent oxidoreductase domain"/>
    <property type="match status" value="1"/>
</dbReference>
<organism evidence="3 4">
    <name type="scientific">Propionibacterium acidifaciens F0233</name>
    <dbReference type="NCBI Taxonomy" id="553198"/>
    <lineage>
        <taxon>Bacteria</taxon>
        <taxon>Bacillati</taxon>
        <taxon>Actinomycetota</taxon>
        <taxon>Actinomycetes</taxon>
        <taxon>Propionibacteriales</taxon>
        <taxon>Propionibacteriaceae</taxon>
        <taxon>Propionibacterium</taxon>
    </lineage>
</organism>
<protein>
    <submittedName>
        <fullName evidence="3">Oxidoreductase, aldo/keto reductase family protein</fullName>
    </submittedName>
</protein>
<dbReference type="GO" id="GO:0016491">
    <property type="term" value="F:oxidoreductase activity"/>
    <property type="evidence" value="ECO:0007669"/>
    <property type="project" value="InterPro"/>
</dbReference>
<reference evidence="3" key="1">
    <citation type="submission" date="2013-08" db="EMBL/GenBank/DDBJ databases">
        <authorList>
            <person name="Durkin A.S."/>
            <person name="Haft D.R."/>
            <person name="McCorrison J."/>
            <person name="Torralba M."/>
            <person name="Gillis M."/>
            <person name="Haft D.H."/>
            <person name="Methe B."/>
            <person name="Sutton G."/>
            <person name="Nelson K.E."/>
        </authorList>
    </citation>
    <scope>NUCLEOTIDE SEQUENCE [LARGE SCALE GENOMIC DNA]</scope>
    <source>
        <strain evidence="3">F0233</strain>
    </source>
</reference>
<dbReference type="PROSITE" id="PS00062">
    <property type="entry name" value="ALDOKETO_REDUCTASE_2"/>
    <property type="match status" value="1"/>
</dbReference>
<dbReference type="SUPFAM" id="SSF51430">
    <property type="entry name" value="NAD(P)-linked oxidoreductase"/>
    <property type="match status" value="1"/>
</dbReference>